<keyword evidence="4 7" id="KW-1133">Transmembrane helix</keyword>
<dbReference type="Gene3D" id="1.20.120.550">
    <property type="entry name" value="Membrane associated eicosanoid/glutathione metabolism-like domain"/>
    <property type="match status" value="1"/>
</dbReference>
<evidence type="ECO:0000256" key="7">
    <source>
        <dbReference type="SAM" id="Phobius"/>
    </source>
</evidence>
<dbReference type="Pfam" id="PF05254">
    <property type="entry name" value="UPF0203"/>
    <property type="match status" value="1"/>
</dbReference>
<comment type="caution">
    <text evidence="8">The sequence shown here is derived from an EMBL/GenBank/DDBJ whole genome shotgun (WGS) entry which is preliminary data.</text>
</comment>
<evidence type="ECO:0000256" key="1">
    <source>
        <dbReference type="ARBA" id="ARBA00004370"/>
    </source>
</evidence>
<comment type="similarity">
    <text evidence="2">Belongs to the TRIAP1/MDM35 family.</text>
</comment>
<reference evidence="8" key="1">
    <citation type="journal article" date="2021" name="Nat. Commun.">
        <title>Genetic determinants of endophytism in the Arabidopsis root mycobiome.</title>
        <authorList>
            <person name="Mesny F."/>
            <person name="Miyauchi S."/>
            <person name="Thiergart T."/>
            <person name="Pickel B."/>
            <person name="Atanasova L."/>
            <person name="Karlsson M."/>
            <person name="Huettel B."/>
            <person name="Barry K.W."/>
            <person name="Haridas S."/>
            <person name="Chen C."/>
            <person name="Bauer D."/>
            <person name="Andreopoulos W."/>
            <person name="Pangilinan J."/>
            <person name="LaButti K."/>
            <person name="Riley R."/>
            <person name="Lipzen A."/>
            <person name="Clum A."/>
            <person name="Drula E."/>
            <person name="Henrissat B."/>
            <person name="Kohler A."/>
            <person name="Grigoriev I.V."/>
            <person name="Martin F.M."/>
            <person name="Hacquard S."/>
        </authorList>
    </citation>
    <scope>NUCLEOTIDE SEQUENCE</scope>
    <source>
        <strain evidence="8">MPI-SDFR-AT-0120</strain>
    </source>
</reference>
<comment type="subcellular location">
    <subcellularLocation>
        <location evidence="1">Membrane</location>
    </subcellularLocation>
</comment>
<keyword evidence="3 7" id="KW-0812">Transmembrane</keyword>
<accession>A0A8K0W5D0</accession>
<evidence type="ECO:0000256" key="2">
    <source>
        <dbReference type="ARBA" id="ARBA00006196"/>
    </source>
</evidence>
<keyword evidence="5 7" id="KW-0472">Membrane</keyword>
<protein>
    <submittedName>
        <fullName evidence="8">Uncharacterized protein</fullName>
    </submittedName>
</protein>
<evidence type="ECO:0000256" key="6">
    <source>
        <dbReference type="ARBA" id="ARBA00023157"/>
    </source>
</evidence>
<dbReference type="Pfam" id="PF01124">
    <property type="entry name" value="MAPEG"/>
    <property type="match status" value="1"/>
</dbReference>
<evidence type="ECO:0000256" key="3">
    <source>
        <dbReference type="ARBA" id="ARBA00022692"/>
    </source>
</evidence>
<evidence type="ECO:0000256" key="5">
    <source>
        <dbReference type="ARBA" id="ARBA00023136"/>
    </source>
</evidence>
<keyword evidence="9" id="KW-1185">Reference proteome</keyword>
<dbReference type="InterPro" id="IPR023352">
    <property type="entry name" value="MAPEG-like_dom_sf"/>
</dbReference>
<dbReference type="Proteomes" id="UP000813461">
    <property type="component" value="Unassembled WGS sequence"/>
</dbReference>
<name>A0A8K0W5D0_9PLEO</name>
<dbReference type="PROSITE" id="PS51808">
    <property type="entry name" value="CHCH"/>
    <property type="match status" value="1"/>
</dbReference>
<evidence type="ECO:0000256" key="4">
    <source>
        <dbReference type="ARBA" id="ARBA00022989"/>
    </source>
</evidence>
<proteinExistence type="inferred from homology"/>
<dbReference type="InterPro" id="IPR007918">
    <property type="entry name" value="MDM35_apoptosis"/>
</dbReference>
<keyword evidence="6" id="KW-1015">Disulfide bond</keyword>
<dbReference type="PANTHER" id="PTHR35814">
    <property type="match status" value="1"/>
</dbReference>
<dbReference type="AlphaFoldDB" id="A0A8K0W5D0"/>
<dbReference type="OrthoDB" id="19091at2759"/>
<dbReference type="InterPro" id="IPR001129">
    <property type="entry name" value="Membr-assoc_MAPEG"/>
</dbReference>
<dbReference type="EMBL" id="JAGMVJ010000001">
    <property type="protein sequence ID" value="KAH7095080.1"/>
    <property type="molecule type" value="Genomic_DNA"/>
</dbReference>
<dbReference type="SUPFAM" id="SSF161084">
    <property type="entry name" value="MAPEG domain-like"/>
    <property type="match status" value="1"/>
</dbReference>
<organism evidence="8 9">
    <name type="scientific">Paraphoma chrysanthemicola</name>
    <dbReference type="NCBI Taxonomy" id="798071"/>
    <lineage>
        <taxon>Eukaryota</taxon>
        <taxon>Fungi</taxon>
        <taxon>Dikarya</taxon>
        <taxon>Ascomycota</taxon>
        <taxon>Pezizomycotina</taxon>
        <taxon>Dothideomycetes</taxon>
        <taxon>Pleosporomycetidae</taxon>
        <taxon>Pleosporales</taxon>
        <taxon>Pleosporineae</taxon>
        <taxon>Phaeosphaeriaceae</taxon>
        <taxon>Paraphoma</taxon>
    </lineage>
</organism>
<evidence type="ECO:0000313" key="8">
    <source>
        <dbReference type="EMBL" id="KAH7095080.1"/>
    </source>
</evidence>
<sequence>MSASLAPECNEVKERYDNCFLKWYSEKFLRGTATTDECKPIFEKYEQCLSRALSERGIDKMLKEVRDDNRENDAEHMKPLEFMVNYLSTPVGEPIRKMATKVGLGVPMPLLAPATATWALPFAAYYVFLQNRITLHRLQSKTFMGDTIDSTKGTKDPLYVASRAQLNFAENVPLILAVALLAELNGARRTYINSALGALFAFRIAHAEFGLLTQGSQGIGRIIGFYGTQTVLASLAGYTAYLIKGYWQI</sequence>
<evidence type="ECO:0000313" key="9">
    <source>
        <dbReference type="Proteomes" id="UP000813461"/>
    </source>
</evidence>
<dbReference type="PANTHER" id="PTHR35814:SF1">
    <property type="entry name" value="GLUTATHIONE S-TRANSFERASE-RELATED"/>
    <property type="match status" value="1"/>
</dbReference>
<gene>
    <name evidence="8" type="ORF">FB567DRAFT_586415</name>
</gene>
<feature type="transmembrane region" description="Helical" evidence="7">
    <location>
        <begin position="110"/>
        <end position="129"/>
    </location>
</feature>
<dbReference type="GO" id="GO:0016020">
    <property type="term" value="C:membrane"/>
    <property type="evidence" value="ECO:0007669"/>
    <property type="project" value="UniProtKB-SubCell"/>
</dbReference>